<sequence>MDLILKKAVPVICIALAAPLVLSSCSRTVSSSDTAAPASSVVQEQAPSAESEDLAESAASSDESWKTDFEKSLWENYNVTPEYYEDLGDGIYQVYVKIDGKTVPYVCVDSATGDYHG</sequence>
<evidence type="ECO:0000256" key="1">
    <source>
        <dbReference type="SAM" id="MobiDB-lite"/>
    </source>
</evidence>
<dbReference type="PROSITE" id="PS51257">
    <property type="entry name" value="PROKAR_LIPOPROTEIN"/>
    <property type="match status" value="1"/>
</dbReference>
<reference evidence="3 4" key="1">
    <citation type="submission" date="2024-03" db="EMBL/GenBank/DDBJ databases">
        <title>Human intestinal bacterial collection.</title>
        <authorList>
            <person name="Pauvert C."/>
            <person name="Hitch T.C.A."/>
            <person name="Clavel T."/>
        </authorList>
    </citation>
    <scope>NUCLEOTIDE SEQUENCE [LARGE SCALE GENOMIC DNA]</scope>
    <source>
        <strain evidence="3 4">CLA-JM-H7-B</strain>
    </source>
</reference>
<comment type="caution">
    <text evidence="3">The sequence shown here is derived from an EMBL/GenBank/DDBJ whole genome shotgun (WGS) entry which is preliminary data.</text>
</comment>
<evidence type="ECO:0000313" key="3">
    <source>
        <dbReference type="EMBL" id="MEQ2377752.1"/>
    </source>
</evidence>
<dbReference type="RefSeq" id="WP_349138023.1">
    <property type="nucleotide sequence ID" value="NZ_JBBMEP010000020.1"/>
</dbReference>
<keyword evidence="2" id="KW-0732">Signal</keyword>
<organism evidence="3 4">
    <name type="scientific">Faecalibacterium faecis</name>
    <dbReference type="NCBI Taxonomy" id="3133157"/>
    <lineage>
        <taxon>Bacteria</taxon>
        <taxon>Bacillati</taxon>
        <taxon>Bacillota</taxon>
        <taxon>Clostridia</taxon>
        <taxon>Eubacteriales</taxon>
        <taxon>Oscillospiraceae</taxon>
        <taxon>Faecalibacterium</taxon>
    </lineage>
</organism>
<feature type="chain" id="PRO_5045453425" description="PepSY domain-containing protein" evidence="2">
    <location>
        <begin position="18"/>
        <end position="117"/>
    </location>
</feature>
<proteinExistence type="predicted"/>
<feature type="signal peptide" evidence="2">
    <location>
        <begin position="1"/>
        <end position="17"/>
    </location>
</feature>
<keyword evidence="4" id="KW-1185">Reference proteome</keyword>
<accession>A0ABV1BR32</accession>
<dbReference type="EMBL" id="JBBMEP010000020">
    <property type="protein sequence ID" value="MEQ2377752.1"/>
    <property type="molecule type" value="Genomic_DNA"/>
</dbReference>
<evidence type="ECO:0008006" key="5">
    <source>
        <dbReference type="Google" id="ProtNLM"/>
    </source>
</evidence>
<protein>
    <recommendedName>
        <fullName evidence="5">PepSY domain-containing protein</fullName>
    </recommendedName>
</protein>
<evidence type="ECO:0000313" key="4">
    <source>
        <dbReference type="Proteomes" id="UP001496146"/>
    </source>
</evidence>
<name>A0ABV1BR32_9FIRM</name>
<dbReference type="Proteomes" id="UP001496146">
    <property type="component" value="Unassembled WGS sequence"/>
</dbReference>
<evidence type="ECO:0000256" key="2">
    <source>
        <dbReference type="SAM" id="SignalP"/>
    </source>
</evidence>
<gene>
    <name evidence="3" type="ORF">WMO17_10425</name>
</gene>
<feature type="region of interest" description="Disordered" evidence="1">
    <location>
        <begin position="30"/>
        <end position="67"/>
    </location>
</feature>